<dbReference type="PANTHER" id="PTHR37422:SF17">
    <property type="entry name" value="O-ANTIGEN LIGASE"/>
    <property type="match status" value="1"/>
</dbReference>
<dbReference type="AlphaFoldDB" id="A0A6J6B8C3"/>
<dbReference type="InterPro" id="IPR007016">
    <property type="entry name" value="O-antigen_ligase-rel_domated"/>
</dbReference>
<feature type="transmembrane region" description="Helical" evidence="5">
    <location>
        <begin position="227"/>
        <end position="248"/>
    </location>
</feature>
<keyword evidence="2 5" id="KW-0812">Transmembrane</keyword>
<dbReference type="EMBL" id="CAEZSH010000033">
    <property type="protein sequence ID" value="CAB4535352.1"/>
    <property type="molecule type" value="Genomic_DNA"/>
</dbReference>
<feature type="transmembrane region" description="Helical" evidence="5">
    <location>
        <begin position="66"/>
        <end position="85"/>
    </location>
</feature>
<reference evidence="7" key="1">
    <citation type="submission" date="2020-05" db="EMBL/GenBank/DDBJ databases">
        <authorList>
            <person name="Chiriac C."/>
            <person name="Salcher M."/>
            <person name="Ghai R."/>
            <person name="Kavagutti S V."/>
        </authorList>
    </citation>
    <scope>NUCLEOTIDE SEQUENCE</scope>
</reference>
<dbReference type="InterPro" id="IPR051533">
    <property type="entry name" value="WaaL-like"/>
</dbReference>
<evidence type="ECO:0000256" key="3">
    <source>
        <dbReference type="ARBA" id="ARBA00022989"/>
    </source>
</evidence>
<feature type="domain" description="O-antigen ligase-related" evidence="6">
    <location>
        <begin position="96"/>
        <end position="239"/>
    </location>
</feature>
<evidence type="ECO:0000313" key="7">
    <source>
        <dbReference type="EMBL" id="CAB4535352.1"/>
    </source>
</evidence>
<feature type="transmembrane region" description="Helical" evidence="5">
    <location>
        <begin position="139"/>
        <end position="157"/>
    </location>
</feature>
<protein>
    <submittedName>
        <fullName evidence="7">Unannotated protein</fullName>
    </submittedName>
</protein>
<proteinExistence type="predicted"/>
<organism evidence="7">
    <name type="scientific">freshwater metagenome</name>
    <dbReference type="NCBI Taxonomy" id="449393"/>
    <lineage>
        <taxon>unclassified sequences</taxon>
        <taxon>metagenomes</taxon>
        <taxon>ecological metagenomes</taxon>
    </lineage>
</organism>
<comment type="subcellular location">
    <subcellularLocation>
        <location evidence="1">Membrane</location>
        <topology evidence="1">Multi-pass membrane protein</topology>
    </subcellularLocation>
</comment>
<evidence type="ECO:0000256" key="2">
    <source>
        <dbReference type="ARBA" id="ARBA00022692"/>
    </source>
</evidence>
<keyword evidence="4 5" id="KW-0472">Membrane</keyword>
<keyword evidence="3 5" id="KW-1133">Transmembrane helix</keyword>
<feature type="transmembrane region" description="Helical" evidence="5">
    <location>
        <begin position="97"/>
        <end position="127"/>
    </location>
</feature>
<feature type="transmembrane region" description="Helical" evidence="5">
    <location>
        <begin position="260"/>
        <end position="278"/>
    </location>
</feature>
<dbReference type="Pfam" id="PF04932">
    <property type="entry name" value="Wzy_C"/>
    <property type="match status" value="1"/>
</dbReference>
<accession>A0A6J6B8C3</accession>
<evidence type="ECO:0000256" key="4">
    <source>
        <dbReference type="ARBA" id="ARBA00023136"/>
    </source>
</evidence>
<name>A0A6J6B8C3_9ZZZZ</name>
<sequence length="333" mass="37447">MFANVLRFALVASLLFELYAAILGTPIDKPFKNFEWKWVPDWANQWTEGNLFTGERIQGIVGNANLLAYLAMIGLVVFGVEYAVLGTSRWLSVLGLVSAGACVALSKSAGIGFALLAMVAAAAVSIAAEGKPYETRHRYYRFAWAAAAALAFLVFVYRSEIFGMIGKTPDMSGRTMIWRKVLGLIGNEPLTGYGWLSYWMPHLKPYEGLVKIDYVPYYQAHNAFLDMWLQGGMIAAGLLVALVVVTFVRLWQLAVRHTSALYLWPILVFVGLVVQNFTESRLLSELGWVMLTMFAVKVRDPEEWLEPLGRSPKRVRLLYQGLLRNRLQPRKDR</sequence>
<evidence type="ECO:0000256" key="1">
    <source>
        <dbReference type="ARBA" id="ARBA00004141"/>
    </source>
</evidence>
<evidence type="ECO:0000256" key="5">
    <source>
        <dbReference type="SAM" id="Phobius"/>
    </source>
</evidence>
<evidence type="ECO:0000259" key="6">
    <source>
        <dbReference type="Pfam" id="PF04932"/>
    </source>
</evidence>
<dbReference type="GO" id="GO:0016020">
    <property type="term" value="C:membrane"/>
    <property type="evidence" value="ECO:0007669"/>
    <property type="project" value="UniProtKB-SubCell"/>
</dbReference>
<dbReference type="PANTHER" id="PTHR37422">
    <property type="entry name" value="TEICHURONIC ACID BIOSYNTHESIS PROTEIN TUAE"/>
    <property type="match status" value="1"/>
</dbReference>
<gene>
    <name evidence="7" type="ORF">UFOPK1410_00418</name>
</gene>